<dbReference type="Proteomes" id="UP001551482">
    <property type="component" value="Unassembled WGS sequence"/>
</dbReference>
<evidence type="ECO:0000256" key="1">
    <source>
        <dbReference type="SAM" id="MobiDB-lite"/>
    </source>
</evidence>
<reference evidence="2 3" key="1">
    <citation type="submission" date="2024-06" db="EMBL/GenBank/DDBJ databases">
        <title>The Natural Products Discovery Center: Release of the First 8490 Sequenced Strains for Exploring Actinobacteria Biosynthetic Diversity.</title>
        <authorList>
            <person name="Kalkreuter E."/>
            <person name="Kautsar S.A."/>
            <person name="Yang D."/>
            <person name="Bader C.D."/>
            <person name="Teijaro C.N."/>
            <person name="Fluegel L."/>
            <person name="Davis C.M."/>
            <person name="Simpson J.R."/>
            <person name="Lauterbach L."/>
            <person name="Steele A.D."/>
            <person name="Gui C."/>
            <person name="Meng S."/>
            <person name="Li G."/>
            <person name="Viehrig K."/>
            <person name="Ye F."/>
            <person name="Su P."/>
            <person name="Kiefer A.F."/>
            <person name="Nichols A."/>
            <person name="Cepeda A.J."/>
            <person name="Yan W."/>
            <person name="Fan B."/>
            <person name="Jiang Y."/>
            <person name="Adhikari A."/>
            <person name="Zheng C.-J."/>
            <person name="Schuster L."/>
            <person name="Cowan T.M."/>
            <person name="Smanski M.J."/>
            <person name="Chevrette M.G."/>
            <person name="De Carvalho L.P.S."/>
            <person name="Shen B."/>
        </authorList>
    </citation>
    <scope>NUCLEOTIDE SEQUENCE [LARGE SCALE GENOMIC DNA]</scope>
    <source>
        <strain evidence="2 3">NPDC048946</strain>
    </source>
</reference>
<gene>
    <name evidence="2" type="ORF">AB0C36_00190</name>
</gene>
<feature type="region of interest" description="Disordered" evidence="1">
    <location>
        <begin position="377"/>
        <end position="407"/>
    </location>
</feature>
<comment type="caution">
    <text evidence="2">The sequence shown here is derived from an EMBL/GenBank/DDBJ whole genome shotgun (WGS) entry which is preliminary data.</text>
</comment>
<evidence type="ECO:0000313" key="2">
    <source>
        <dbReference type="EMBL" id="MEU8131908.1"/>
    </source>
</evidence>
<proteinExistence type="predicted"/>
<feature type="compositionally biased region" description="Pro residues" evidence="1">
    <location>
        <begin position="381"/>
        <end position="391"/>
    </location>
</feature>
<evidence type="ECO:0008006" key="4">
    <source>
        <dbReference type="Google" id="ProtNLM"/>
    </source>
</evidence>
<dbReference type="RefSeq" id="WP_358346879.1">
    <property type="nucleotide sequence ID" value="NZ_JBEZFP010000001.1"/>
</dbReference>
<accession>A0ABV3D837</accession>
<sequence length="407" mass="44525">MKARDALESVIRSWHRLEVERGGPGVVEFDCAPPPPGLPPVPAAADRLEVYRRLAALAPRVEAADEPYLTARLHADLAFLGHRLGERPALDDYVRATQGCPATGWPAEYVTARGELARAELDRLGIGWDTGTDDALRALEGPLDAAAASQLIRAAAVELEPRVRKAVGTEAPYELTVQSVDVDEYWAYWLDGAGSRVRLRLNPRNARFTRVGVRQFALHEVLGHGMQCAAFAHRCAAEDVPWVRLLSVHGPTQVLLEGLAQALPLFIVPEDDVLAARVRLDHYLQLVRSELHIAINSGASVAACAAHARARVPYWTERHIADLLADRGADPRLRSYLWAYPAGFDWFVRLAEADGTVITEVLHAAYRDPLTPEGLRRLWPDGPPVGGPGPPVRLREPDVPRGAADPA</sequence>
<evidence type="ECO:0000313" key="3">
    <source>
        <dbReference type="Proteomes" id="UP001551482"/>
    </source>
</evidence>
<name>A0ABV3D837_9ACTN</name>
<organism evidence="2 3">
    <name type="scientific">Streptodolium elevatio</name>
    <dbReference type="NCBI Taxonomy" id="3157996"/>
    <lineage>
        <taxon>Bacteria</taxon>
        <taxon>Bacillati</taxon>
        <taxon>Actinomycetota</taxon>
        <taxon>Actinomycetes</taxon>
        <taxon>Kitasatosporales</taxon>
        <taxon>Streptomycetaceae</taxon>
        <taxon>Streptodolium</taxon>
    </lineage>
</organism>
<protein>
    <recommendedName>
        <fullName evidence="4">DUF1704 domain-containing protein</fullName>
    </recommendedName>
</protein>
<dbReference type="EMBL" id="JBEZFP010000001">
    <property type="protein sequence ID" value="MEU8131908.1"/>
    <property type="molecule type" value="Genomic_DNA"/>
</dbReference>
<keyword evidence="3" id="KW-1185">Reference proteome</keyword>